<evidence type="ECO:0000256" key="1">
    <source>
        <dbReference type="ARBA" id="ARBA00009350"/>
    </source>
</evidence>
<dbReference type="Pfam" id="PF02001">
    <property type="entry name" value="DUF134"/>
    <property type="match status" value="1"/>
</dbReference>
<protein>
    <recommendedName>
        <fullName evidence="2">UPF0251 protein DSCW_12030</fullName>
    </recommendedName>
</protein>
<dbReference type="CDD" id="cd06171">
    <property type="entry name" value="Sigma70_r4"/>
    <property type="match status" value="1"/>
</dbReference>
<dbReference type="PANTHER" id="PTHR37478:SF2">
    <property type="entry name" value="UPF0251 PROTEIN TK0562"/>
    <property type="match status" value="1"/>
</dbReference>
<dbReference type="HAMAP" id="MF_00674">
    <property type="entry name" value="UPF0251"/>
    <property type="match status" value="1"/>
</dbReference>
<dbReference type="InterPro" id="IPR013324">
    <property type="entry name" value="RNA_pol_sigma_r3/r4-like"/>
</dbReference>
<sequence length="139" mass="15768">MGRPRKDRLVAVNPKISYFKPRGIPMVDLSEVCITVDEREALRLADLDGLSHEESGQCMGVSRATFGRILHKARQTVANALINGKAIKIDGGNYKMVKEKRRFACRKCQYQWEEPLGTGRPEACPECGMDDFYRFLSEE</sequence>
<dbReference type="Proteomes" id="UP000427769">
    <property type="component" value="Chromosome"/>
</dbReference>
<dbReference type="OrthoDB" id="280278at2"/>
<dbReference type="RefSeq" id="WP_155302862.1">
    <property type="nucleotide sequence ID" value="NZ_AP021875.1"/>
</dbReference>
<keyword evidence="4" id="KW-1185">Reference proteome</keyword>
<accession>A0A5K7YWS6</accession>
<dbReference type="KEGG" id="dwd:DSCW_12030"/>
<dbReference type="EMBL" id="AP021875">
    <property type="protein sequence ID" value="BBO73786.1"/>
    <property type="molecule type" value="Genomic_DNA"/>
</dbReference>
<dbReference type="PANTHER" id="PTHR37478">
    <property type="match status" value="1"/>
</dbReference>
<evidence type="ECO:0000256" key="2">
    <source>
        <dbReference type="HAMAP-Rule" id="MF_00674"/>
    </source>
</evidence>
<dbReference type="InterPro" id="IPR002852">
    <property type="entry name" value="UPF0251"/>
</dbReference>
<evidence type="ECO:0000313" key="3">
    <source>
        <dbReference type="EMBL" id="BBO73786.1"/>
    </source>
</evidence>
<comment type="similarity">
    <text evidence="1 2">Belongs to the UPF0251 family.</text>
</comment>
<evidence type="ECO:0000313" key="4">
    <source>
        <dbReference type="Proteomes" id="UP000427769"/>
    </source>
</evidence>
<organism evidence="3 4">
    <name type="scientific">Desulfosarcina widdelii</name>
    <dbReference type="NCBI Taxonomy" id="947919"/>
    <lineage>
        <taxon>Bacteria</taxon>
        <taxon>Pseudomonadati</taxon>
        <taxon>Thermodesulfobacteriota</taxon>
        <taxon>Desulfobacteria</taxon>
        <taxon>Desulfobacterales</taxon>
        <taxon>Desulfosarcinaceae</taxon>
        <taxon>Desulfosarcina</taxon>
    </lineage>
</organism>
<dbReference type="InterPro" id="IPR036388">
    <property type="entry name" value="WH-like_DNA-bd_sf"/>
</dbReference>
<gene>
    <name evidence="3" type="ORF">DSCW_12030</name>
</gene>
<name>A0A5K7YWS6_9BACT</name>
<dbReference type="AlphaFoldDB" id="A0A5K7YWS6"/>
<proteinExistence type="inferred from homology"/>
<dbReference type="Gene3D" id="1.10.10.10">
    <property type="entry name" value="Winged helix-like DNA-binding domain superfamily/Winged helix DNA-binding domain"/>
    <property type="match status" value="1"/>
</dbReference>
<dbReference type="SUPFAM" id="SSF88659">
    <property type="entry name" value="Sigma3 and sigma4 domains of RNA polymerase sigma factors"/>
    <property type="match status" value="1"/>
</dbReference>
<reference evidence="3 4" key="1">
    <citation type="submission" date="2019-11" db="EMBL/GenBank/DDBJ databases">
        <title>Comparative genomics of hydrocarbon-degrading Desulfosarcina strains.</title>
        <authorList>
            <person name="Watanabe M."/>
            <person name="Kojima H."/>
            <person name="Fukui M."/>
        </authorList>
    </citation>
    <scope>NUCLEOTIDE SEQUENCE [LARGE SCALE GENOMIC DNA]</scope>
    <source>
        <strain evidence="3 4">PP31</strain>
    </source>
</reference>